<keyword evidence="2" id="KW-0812">Transmembrane</keyword>
<dbReference type="AlphaFoldDB" id="A0A4V5NEW9"/>
<protein>
    <submittedName>
        <fullName evidence="3">Uncharacterized protein</fullName>
    </submittedName>
</protein>
<keyword evidence="2" id="KW-0472">Membrane</keyword>
<evidence type="ECO:0000313" key="3">
    <source>
        <dbReference type="EMBL" id="TKA68889.1"/>
    </source>
</evidence>
<dbReference type="Proteomes" id="UP000308768">
    <property type="component" value="Unassembled WGS sequence"/>
</dbReference>
<proteinExistence type="predicted"/>
<reference evidence="3 4" key="1">
    <citation type="submission" date="2017-03" db="EMBL/GenBank/DDBJ databases">
        <title>Genomes of endolithic fungi from Antarctica.</title>
        <authorList>
            <person name="Coleine C."/>
            <person name="Masonjones S."/>
            <person name="Stajich J.E."/>
        </authorList>
    </citation>
    <scope>NUCLEOTIDE SEQUENCE [LARGE SCALE GENOMIC DNA]</scope>
    <source>
        <strain evidence="3 4">CCFEE 5187</strain>
    </source>
</reference>
<dbReference type="EMBL" id="NAJN01000774">
    <property type="protein sequence ID" value="TKA68889.1"/>
    <property type="molecule type" value="Genomic_DNA"/>
</dbReference>
<keyword evidence="2" id="KW-1133">Transmembrane helix</keyword>
<evidence type="ECO:0000313" key="4">
    <source>
        <dbReference type="Proteomes" id="UP000308768"/>
    </source>
</evidence>
<keyword evidence="4" id="KW-1185">Reference proteome</keyword>
<evidence type="ECO:0000256" key="2">
    <source>
        <dbReference type="SAM" id="Phobius"/>
    </source>
</evidence>
<feature type="compositionally biased region" description="Polar residues" evidence="1">
    <location>
        <begin position="36"/>
        <end position="45"/>
    </location>
</feature>
<accession>A0A4V5NEW9</accession>
<feature type="region of interest" description="Disordered" evidence="1">
    <location>
        <begin position="36"/>
        <end position="55"/>
    </location>
</feature>
<comment type="caution">
    <text evidence="3">The sequence shown here is derived from an EMBL/GenBank/DDBJ whole genome shotgun (WGS) entry which is preliminary data.</text>
</comment>
<feature type="transmembrane region" description="Helical" evidence="2">
    <location>
        <begin position="96"/>
        <end position="121"/>
    </location>
</feature>
<sequence>MAQYQNSNSHAFEQGQGAVRSTSVCAANLNQAQRRQSTFHHTPYQSSPLLSNTTSPPPTYLDSFSDLKLSVSPFEGVDQIAYETPKRSLFRKLPRWLRVIAIISAATVAVCLACCTMTWALGNDLPVNGIEDNEYDTRDRIHTEDSEVLSYDEIGNAYDVHQGAAVKTVTVILAPSAFKATASAT</sequence>
<evidence type="ECO:0000256" key="1">
    <source>
        <dbReference type="SAM" id="MobiDB-lite"/>
    </source>
</evidence>
<name>A0A4V5NEW9_9PEZI</name>
<organism evidence="3 4">
    <name type="scientific">Cryomyces minteri</name>
    <dbReference type="NCBI Taxonomy" id="331657"/>
    <lineage>
        <taxon>Eukaryota</taxon>
        <taxon>Fungi</taxon>
        <taxon>Dikarya</taxon>
        <taxon>Ascomycota</taxon>
        <taxon>Pezizomycotina</taxon>
        <taxon>Dothideomycetes</taxon>
        <taxon>Dothideomycetes incertae sedis</taxon>
        <taxon>Cryomyces</taxon>
    </lineage>
</organism>
<gene>
    <name evidence="3" type="ORF">B0A49_09899</name>
</gene>